<sequence>MVINGFLEIKMALQEGACNHVDANASSNNSDENNSDSLKTMRETVKWLTGIMTVPLVQNLIHHTYNIDNKGGSDMVELYALGILPRVATCDPHAYETLLALDILNDLSSDGDDENKAIAAIQQAYSCLGVTCESVGSYMGGVVPTCEDDHNGITSTRGGYKATSKASWIKANIDRDILQIDIFLKYKSNTLAMDWYKHGWNSDVSLQRLASNNFVPELPASESPYFSLYAEYYGSANFVDERIHTLLKNDGNGRISTEQMQKAVTSLFEYVLMVVTTADSLKYAALECANGRHDLARQYADAGAMFYIGSMQGRGINSRRFHDGKSLFATAHDLCTNFGTCVDNGDNAGSAAINELIITSLTSVAQNIDSSECSKVASLVDDTILPALSVPLIQGILKYAASNQELSVGTGDADLAIGDALSRGILPLVNKASPASAETIKAQMEYQVVAQPVASGFKSVADAFRGNTLSLMGIECSQVGVLATEPIAGAMCGDGNNRAPEIPSSGGGDDRAPEIPSSGDGDNRPQEIPSSPEVKTSAETPLGFGRYTFSDPKAADIDAAFALDVRDMFHADTGSDGTVIYTQGANALTSNVFARNSDVVTGTPSLASLSTLASRAMSDDPMFNIYKYALYEDSDLETSSGEQQQQFSYADDVVMEALTNGNDAKLAAESTVILQIFMVITHKLYSAVRVCDMGNSPESEIDSAVALWLGTNQGEGKFEDGWMMYSIAQSVQKFFGYTEEEAPVNTRLMSLFLQAQTAAKGCADDNGSTSDGSLKRPSHESSKLRYLSQEIIRSMTEPLIKSLLFHMTKNSKNMVELYAVAIIPQCAACDPEASKALQNALFSGYDQQTSLTDDVLEHFATFLRCQEITCEHIKTGRDADRSLTNLAHKLCARLGVGLFETDLHPLASYIPQYSVIEEARLDLDALEIYIMMQTQAYGAAQDIYTSGHNARSHDGSTLASFANKEDKQIVPINVHKIISQTINKTSQSQYSTATRAESAEIIRRALQSMVSHNAVLAQMQASVDACKNGSVEKAREEWDKAVAYFVGSMEGRLAGGRTDRHGVLLYALGNEFCQDFNNCEASGEATVNQELMFNFASGRDSLVDGECDHLMTLVPTAIKPKLLIPLIQGVISSSMRIRENPTDPELLATIHILSQAIIPHIQAVNSKSASLLTDAFWSDSGALTNPVVSDVIEAFGSALEDLGIPCDSIGSPNGHTICVAAKTEDTPTKLADNLYVTTTYVQDRANIALDIKDMAEALAQGNTELAQLIYRKGKNAEKYDDNGNFLNTRTVKELSTNSTADMLEDPEFNMFMYTLGTQKYGDALVEKAMASSNTESAQIATEAALVLNIWMEIVHLMHETLRACKNKQLRDDDGVFLMDAAVAYWIGDGQVAGDADNGHLLYALSERFGMSFSIDNANQSRTNTNILRLFNEAKNEVSLPNACSESQMTYKRLRGIVNRLIPQMAVPLIQGLIFNLRATDRERVKIYAHAFIPLVAGCRLSLYESLKEKLLSNQEYNVVDVEAIIDLIRQSYNCLGLECDDIGVHLSEETDGAPRCKDSDADAHLAGYEPASDIRDYSRLDLDIREMDVLLQMKAYSAVEELYMYGKHARGGRGVATSIGQLATTKHRSIVPQFDAFVQYYSSDTYADDIIHEAIDPLQVQWTDEQRRTVVIKASQVLVMYFAALQYAYEAVSECGIQMIDTDGPSIFWDRAAAILIGSLEGTKKNGTIEGYMLYDLAQEHCVEFGTCIDEITDNYINQELLSLLFTGRGAALSNSCRALEKAADELSSLLLIPIIQGALHTSIGLTGGEDLERRAEAYVYSRALLPFIRKRNAANDLDLYLGNSAPSDKRHTASKVYAALSTAYPRMDIDCEEIGSANGIDTCSNVVYVSDYLWIIIVSVTALMLGCCCGSFAIFFHRRKNNAKKRPENNQKFIPSSGEMNHSMDLLEKAFSSFSKTSKTSSMTRDDMDAETDALNRQYIESRSDKETNSDTFSDEFNSDHLEVVALNSKHSGDII</sequence>
<feature type="region of interest" description="Disordered" evidence="1">
    <location>
        <begin position="494"/>
        <end position="539"/>
    </location>
</feature>
<evidence type="ECO:0000313" key="3">
    <source>
        <dbReference type="EMBL" id="CAE0723545.1"/>
    </source>
</evidence>
<evidence type="ECO:0000256" key="1">
    <source>
        <dbReference type="SAM" id="MobiDB-lite"/>
    </source>
</evidence>
<dbReference type="EMBL" id="HBIX01023501">
    <property type="protein sequence ID" value="CAE0723545.1"/>
    <property type="molecule type" value="Transcribed_RNA"/>
</dbReference>
<keyword evidence="2" id="KW-1133">Transmembrane helix</keyword>
<protein>
    <submittedName>
        <fullName evidence="3">Uncharacterized protein</fullName>
    </submittedName>
</protein>
<keyword evidence="2" id="KW-0812">Transmembrane</keyword>
<gene>
    <name evidence="3" type="ORF">PAUS00366_LOCUS16301</name>
</gene>
<proteinExistence type="predicted"/>
<name>A0A7S4AQE2_9STRA</name>
<accession>A0A7S4AQE2</accession>
<organism evidence="3">
    <name type="scientific">Pseudo-nitzschia australis</name>
    <dbReference type="NCBI Taxonomy" id="44445"/>
    <lineage>
        <taxon>Eukaryota</taxon>
        <taxon>Sar</taxon>
        <taxon>Stramenopiles</taxon>
        <taxon>Ochrophyta</taxon>
        <taxon>Bacillariophyta</taxon>
        <taxon>Bacillariophyceae</taxon>
        <taxon>Bacillariophycidae</taxon>
        <taxon>Bacillariales</taxon>
        <taxon>Bacillariaceae</taxon>
        <taxon>Pseudo-nitzschia</taxon>
    </lineage>
</organism>
<evidence type="ECO:0000256" key="2">
    <source>
        <dbReference type="SAM" id="Phobius"/>
    </source>
</evidence>
<feature type="transmembrane region" description="Helical" evidence="2">
    <location>
        <begin position="1893"/>
        <end position="1917"/>
    </location>
</feature>
<reference evidence="3" key="1">
    <citation type="submission" date="2021-01" db="EMBL/GenBank/DDBJ databases">
        <authorList>
            <person name="Corre E."/>
            <person name="Pelletier E."/>
            <person name="Niang G."/>
            <person name="Scheremetjew M."/>
            <person name="Finn R."/>
            <person name="Kale V."/>
            <person name="Holt S."/>
            <person name="Cochrane G."/>
            <person name="Meng A."/>
            <person name="Brown T."/>
            <person name="Cohen L."/>
        </authorList>
    </citation>
    <scope>NUCLEOTIDE SEQUENCE</scope>
    <source>
        <strain evidence="3">10249 10 AB</strain>
    </source>
</reference>
<keyword evidence="2" id="KW-0472">Membrane</keyword>